<reference evidence="3" key="1">
    <citation type="submission" date="2020-06" db="EMBL/GenBank/DDBJ databases">
        <title>Draft genomic sequecing of Geomonas sp. Red745.</title>
        <authorList>
            <person name="Itoh H."/>
            <person name="Xu Z.X."/>
            <person name="Ushijima N."/>
            <person name="Masuda Y."/>
            <person name="Shiratori Y."/>
            <person name="Senoo K."/>
        </authorList>
    </citation>
    <scope>NUCLEOTIDE SEQUENCE [LARGE SCALE GENOMIC DNA]</scope>
    <source>
        <strain evidence="3">Red745</strain>
    </source>
</reference>
<gene>
    <name evidence="2" type="ORF">GMLC_22740</name>
</gene>
<comment type="caution">
    <text evidence="2">The sequence shown here is derived from an EMBL/GenBank/DDBJ whole genome shotgun (WGS) entry which is preliminary data.</text>
</comment>
<organism evidence="2 3">
    <name type="scientific">Geomonas limicola</name>
    <dbReference type="NCBI Taxonomy" id="2740186"/>
    <lineage>
        <taxon>Bacteria</taxon>
        <taxon>Pseudomonadati</taxon>
        <taxon>Thermodesulfobacteriota</taxon>
        <taxon>Desulfuromonadia</taxon>
        <taxon>Geobacterales</taxon>
        <taxon>Geobacteraceae</taxon>
        <taxon>Geomonas</taxon>
    </lineage>
</organism>
<dbReference type="AlphaFoldDB" id="A0A6V8N809"/>
<proteinExistence type="predicted"/>
<evidence type="ECO:0000313" key="3">
    <source>
        <dbReference type="Proteomes" id="UP000587586"/>
    </source>
</evidence>
<dbReference type="Proteomes" id="UP000587586">
    <property type="component" value="Unassembled WGS sequence"/>
</dbReference>
<dbReference type="EMBL" id="BLXZ01000004">
    <property type="protein sequence ID" value="GFO68695.1"/>
    <property type="molecule type" value="Genomic_DNA"/>
</dbReference>
<feature type="compositionally biased region" description="Basic and acidic residues" evidence="1">
    <location>
        <begin position="133"/>
        <end position="145"/>
    </location>
</feature>
<accession>A0A6V8N809</accession>
<name>A0A6V8N809_9BACT</name>
<feature type="region of interest" description="Disordered" evidence="1">
    <location>
        <begin position="133"/>
        <end position="156"/>
    </location>
</feature>
<evidence type="ECO:0000256" key="1">
    <source>
        <dbReference type="SAM" id="MobiDB-lite"/>
    </source>
</evidence>
<sequence>MKQKPLPNGRNAVPAKEQFAKITKELASSEAYNDLSASALRLLPHILMANGAAAARGSKDSHGRPVFTFTAREAKERAGLNSDAFSRAKAELVLKGFLEWVEHGGVLSLGSDSQGKPSTFRLSAGWRIYQAETKTKRDTSKAREARARKRACSSPM</sequence>
<keyword evidence="3" id="KW-1185">Reference proteome</keyword>
<dbReference type="RefSeq" id="WP_183361247.1">
    <property type="nucleotide sequence ID" value="NZ_BLXZ01000004.1"/>
</dbReference>
<evidence type="ECO:0000313" key="2">
    <source>
        <dbReference type="EMBL" id="GFO68695.1"/>
    </source>
</evidence>
<protein>
    <submittedName>
        <fullName evidence="2">Uncharacterized protein</fullName>
    </submittedName>
</protein>
<feature type="compositionally biased region" description="Basic residues" evidence="1">
    <location>
        <begin position="146"/>
        <end position="156"/>
    </location>
</feature>